<dbReference type="PANTHER" id="PTHR42878:SF7">
    <property type="entry name" value="SENSOR HISTIDINE KINASE GLRK"/>
    <property type="match status" value="1"/>
</dbReference>
<proteinExistence type="predicted"/>
<dbReference type="SUPFAM" id="SSF47384">
    <property type="entry name" value="Homodimeric domain of signal transducing histidine kinase"/>
    <property type="match status" value="1"/>
</dbReference>
<dbReference type="GO" id="GO:0007234">
    <property type="term" value="P:osmosensory signaling via phosphorelay pathway"/>
    <property type="evidence" value="ECO:0007669"/>
    <property type="project" value="TreeGrafter"/>
</dbReference>
<evidence type="ECO:0000256" key="5">
    <source>
        <dbReference type="ARBA" id="ARBA00022741"/>
    </source>
</evidence>
<dbReference type="SUPFAM" id="SSF55785">
    <property type="entry name" value="PYP-like sensor domain (PAS domain)"/>
    <property type="match status" value="1"/>
</dbReference>
<dbReference type="InterPro" id="IPR036097">
    <property type="entry name" value="HisK_dim/P_sf"/>
</dbReference>
<evidence type="ECO:0000256" key="2">
    <source>
        <dbReference type="ARBA" id="ARBA00012438"/>
    </source>
</evidence>
<evidence type="ECO:0000256" key="6">
    <source>
        <dbReference type="ARBA" id="ARBA00022777"/>
    </source>
</evidence>
<dbReference type="Pfam" id="PF02518">
    <property type="entry name" value="HATPase_c"/>
    <property type="match status" value="1"/>
</dbReference>
<dbReference type="InterPro" id="IPR035965">
    <property type="entry name" value="PAS-like_dom_sf"/>
</dbReference>
<dbReference type="InterPro" id="IPR004358">
    <property type="entry name" value="Sig_transdc_His_kin-like_C"/>
</dbReference>
<dbReference type="EC" id="2.7.13.3" evidence="2"/>
<dbReference type="AlphaFoldDB" id="A0A2T2YL97"/>
<dbReference type="GO" id="GO:0005524">
    <property type="term" value="F:ATP binding"/>
    <property type="evidence" value="ECO:0007669"/>
    <property type="project" value="UniProtKB-KW"/>
</dbReference>
<dbReference type="Pfam" id="PF00512">
    <property type="entry name" value="HisKA"/>
    <property type="match status" value="1"/>
</dbReference>
<dbReference type="Pfam" id="PF13596">
    <property type="entry name" value="PAS_10"/>
    <property type="match status" value="1"/>
</dbReference>
<dbReference type="SMART" id="SM00387">
    <property type="entry name" value="HATPase_c"/>
    <property type="match status" value="1"/>
</dbReference>
<dbReference type="SUPFAM" id="SSF55874">
    <property type="entry name" value="ATPase domain of HSP90 chaperone/DNA topoisomerase II/histidine kinase"/>
    <property type="match status" value="1"/>
</dbReference>
<evidence type="ECO:0000313" key="11">
    <source>
        <dbReference type="Proteomes" id="UP000240357"/>
    </source>
</evidence>
<accession>A0A2T2YL97</accession>
<dbReference type="InterPro" id="IPR003594">
    <property type="entry name" value="HATPase_dom"/>
</dbReference>
<dbReference type="Proteomes" id="UP000240357">
    <property type="component" value="Unassembled WGS sequence"/>
</dbReference>
<evidence type="ECO:0000313" key="10">
    <source>
        <dbReference type="EMBL" id="PSR56293.1"/>
    </source>
</evidence>
<dbReference type="InterPro" id="IPR003661">
    <property type="entry name" value="HisK_dim/P_dom"/>
</dbReference>
<dbReference type="FunFam" id="3.30.565.10:FF:000006">
    <property type="entry name" value="Sensor histidine kinase WalK"/>
    <property type="match status" value="1"/>
</dbReference>
<dbReference type="GO" id="GO:0000155">
    <property type="term" value="F:phosphorelay sensor kinase activity"/>
    <property type="evidence" value="ECO:0007669"/>
    <property type="project" value="InterPro"/>
</dbReference>
<dbReference type="InterPro" id="IPR036890">
    <property type="entry name" value="HATPase_C_sf"/>
</dbReference>
<dbReference type="PROSITE" id="PS50109">
    <property type="entry name" value="HIS_KIN"/>
    <property type="match status" value="1"/>
</dbReference>
<dbReference type="Gene3D" id="3.30.565.10">
    <property type="entry name" value="Histidine kinase-like ATPase, C-terminal domain"/>
    <property type="match status" value="1"/>
</dbReference>
<keyword evidence="7 10" id="KW-0067">ATP-binding</keyword>
<keyword evidence="3" id="KW-0597">Phosphoprotein</keyword>
<keyword evidence="8" id="KW-0902">Two-component regulatory system</keyword>
<dbReference type="OrthoDB" id="9766459at2"/>
<protein>
    <recommendedName>
        <fullName evidence="2">histidine kinase</fullName>
        <ecNumber evidence="2">2.7.13.3</ecNumber>
    </recommendedName>
</protein>
<keyword evidence="4" id="KW-0808">Transferase</keyword>
<comment type="caution">
    <text evidence="10">The sequence shown here is derived from an EMBL/GenBank/DDBJ whole genome shotgun (WGS) entry which is preliminary data.</text>
</comment>
<feature type="domain" description="Histidine kinase" evidence="9">
    <location>
        <begin position="154"/>
        <end position="374"/>
    </location>
</feature>
<gene>
    <name evidence="10" type="ORF">AHMF7605_23730</name>
</gene>
<dbReference type="GO" id="GO:0030295">
    <property type="term" value="F:protein kinase activator activity"/>
    <property type="evidence" value="ECO:0007669"/>
    <property type="project" value="TreeGrafter"/>
</dbReference>
<keyword evidence="5" id="KW-0547">Nucleotide-binding</keyword>
<dbReference type="PRINTS" id="PR00344">
    <property type="entry name" value="BCTRLSENSOR"/>
</dbReference>
<evidence type="ECO:0000256" key="1">
    <source>
        <dbReference type="ARBA" id="ARBA00000085"/>
    </source>
</evidence>
<keyword evidence="6" id="KW-0418">Kinase</keyword>
<dbReference type="GO" id="GO:0000156">
    <property type="term" value="F:phosphorelay response regulator activity"/>
    <property type="evidence" value="ECO:0007669"/>
    <property type="project" value="TreeGrafter"/>
</dbReference>
<dbReference type="Gene3D" id="1.10.287.130">
    <property type="match status" value="1"/>
</dbReference>
<dbReference type="CDD" id="cd00082">
    <property type="entry name" value="HisKA"/>
    <property type="match status" value="1"/>
</dbReference>
<dbReference type="Gene3D" id="3.30.450.20">
    <property type="entry name" value="PAS domain"/>
    <property type="match status" value="1"/>
</dbReference>
<dbReference type="EMBL" id="PYFT01000001">
    <property type="protein sequence ID" value="PSR56293.1"/>
    <property type="molecule type" value="Genomic_DNA"/>
</dbReference>
<evidence type="ECO:0000256" key="4">
    <source>
        <dbReference type="ARBA" id="ARBA00022679"/>
    </source>
</evidence>
<name>A0A2T2YL97_9BACT</name>
<evidence type="ECO:0000259" key="9">
    <source>
        <dbReference type="PROSITE" id="PS50109"/>
    </source>
</evidence>
<comment type="catalytic activity">
    <reaction evidence="1">
        <text>ATP + protein L-histidine = ADP + protein N-phospho-L-histidine.</text>
        <dbReference type="EC" id="2.7.13.3"/>
    </reaction>
</comment>
<dbReference type="SMART" id="SM00388">
    <property type="entry name" value="HisKA"/>
    <property type="match status" value="1"/>
</dbReference>
<evidence type="ECO:0000256" key="7">
    <source>
        <dbReference type="ARBA" id="ARBA00022840"/>
    </source>
</evidence>
<dbReference type="PANTHER" id="PTHR42878">
    <property type="entry name" value="TWO-COMPONENT HISTIDINE KINASE"/>
    <property type="match status" value="1"/>
</dbReference>
<keyword evidence="11" id="KW-1185">Reference proteome</keyword>
<dbReference type="InterPro" id="IPR005467">
    <property type="entry name" value="His_kinase_dom"/>
</dbReference>
<dbReference type="InterPro" id="IPR050351">
    <property type="entry name" value="BphY/WalK/GraS-like"/>
</dbReference>
<organism evidence="10 11">
    <name type="scientific">Adhaeribacter arboris</name>
    <dbReference type="NCBI Taxonomy" id="2072846"/>
    <lineage>
        <taxon>Bacteria</taxon>
        <taxon>Pseudomonadati</taxon>
        <taxon>Bacteroidota</taxon>
        <taxon>Cytophagia</taxon>
        <taxon>Cytophagales</taxon>
        <taxon>Hymenobacteraceae</taxon>
        <taxon>Adhaeribacter</taxon>
    </lineage>
</organism>
<evidence type="ECO:0000256" key="3">
    <source>
        <dbReference type="ARBA" id="ARBA00022553"/>
    </source>
</evidence>
<evidence type="ECO:0000256" key="8">
    <source>
        <dbReference type="ARBA" id="ARBA00023012"/>
    </source>
</evidence>
<sequence>MILLYLTVEKSSNQQIKELIELNEELENYFSNTIIPQLFVDANLILRKFTPPAMKQFSFSPDHIGRPIAEMVDHIRYSTITENIQQVIDTGQILEKEIQTTDLRWFQMNIIPYLIKKHNKANGVIITFVDITDRIKTLREVEKLNASHETFIYSVSHDLKVPLANIEGLVELLMVTSRELMAEEGKENQEQKNIADFLVQSIKTMRTIINDLSEIAKIEGNYQEKGEKLRFADIIQEVVWTLQDKIHESQAQIQLDIQEPVMEFSRKNLRSILYNLLSNALKYQPPGQVPVIRIKTEKNNGMVQLAVKDNGVGITAEKKELLFTRFTRLQTDREGTGIGLYLVKKIVENVGGEIRVESTPGEGSEFIVSLQATA</sequence>
<reference evidence="10 11" key="1">
    <citation type="submission" date="2018-03" db="EMBL/GenBank/DDBJ databases">
        <title>Adhaeribacter sp. HMF7605 Genome sequencing and assembly.</title>
        <authorList>
            <person name="Kang H."/>
            <person name="Kang J."/>
            <person name="Cha I."/>
            <person name="Kim H."/>
            <person name="Joh K."/>
        </authorList>
    </citation>
    <scope>NUCLEOTIDE SEQUENCE [LARGE SCALE GENOMIC DNA]</scope>
    <source>
        <strain evidence="10 11">HMF7605</strain>
    </source>
</reference>